<feature type="transmembrane region" description="Helical" evidence="1">
    <location>
        <begin position="12"/>
        <end position="38"/>
    </location>
</feature>
<evidence type="ECO:0000313" key="4">
    <source>
        <dbReference type="Proteomes" id="UP000075476"/>
    </source>
</evidence>
<keyword evidence="1" id="KW-1133">Transmembrane helix</keyword>
<reference evidence="2 4" key="1">
    <citation type="submission" date="2015-12" db="EMBL/GenBank/DDBJ databases">
        <title>Bacillus cereus Group isolate.</title>
        <authorList>
            <person name="Kovac J."/>
        </authorList>
    </citation>
    <scope>NUCLEOTIDE SEQUENCE [LARGE SCALE GENOMIC DNA]</scope>
    <source>
        <strain evidence="2 4">FSL K6-0073</strain>
    </source>
</reference>
<evidence type="ECO:0000256" key="1">
    <source>
        <dbReference type="SAM" id="Phobius"/>
    </source>
</evidence>
<evidence type="ECO:0000313" key="2">
    <source>
        <dbReference type="EMBL" id="KXY51123.1"/>
    </source>
</evidence>
<comment type="caution">
    <text evidence="2">The sequence shown here is derived from an EMBL/GenBank/DDBJ whole genome shotgun (WGS) entry which is preliminary data.</text>
</comment>
<name>A0A9X0SQB6_BACCE</name>
<feature type="transmembrane region" description="Helical" evidence="1">
    <location>
        <begin position="58"/>
        <end position="76"/>
    </location>
</feature>
<evidence type="ECO:0008006" key="6">
    <source>
        <dbReference type="Google" id="ProtNLM"/>
    </source>
</evidence>
<reference evidence="3 5" key="2">
    <citation type="submission" date="2017-09" db="EMBL/GenBank/DDBJ databases">
        <title>Large-scale bioinformatics analysis of Bacillus genomes uncovers conserved roles of natural products in bacterial physiology.</title>
        <authorList>
            <consortium name="Agbiome Team Llc"/>
            <person name="Bleich R.M."/>
            <person name="Kirk G.J."/>
            <person name="Santa Maria K.C."/>
            <person name="Allen S.E."/>
            <person name="Farag S."/>
            <person name="Shank E.A."/>
            <person name="Bowers A."/>
        </authorList>
    </citation>
    <scope>NUCLEOTIDE SEQUENCE [LARGE SCALE GENOMIC DNA]</scope>
    <source>
        <strain evidence="3 5">AFS020204</strain>
    </source>
</reference>
<dbReference type="AlphaFoldDB" id="A0A9X0SQB6"/>
<evidence type="ECO:0000313" key="3">
    <source>
        <dbReference type="EMBL" id="PFF46103.1"/>
    </source>
</evidence>
<protein>
    <recommendedName>
        <fullName evidence="6">DUF3953 domain-containing protein</fullName>
    </recommendedName>
</protein>
<dbReference type="Proteomes" id="UP000220210">
    <property type="component" value="Unassembled WGS sequence"/>
</dbReference>
<keyword evidence="1" id="KW-0472">Membrane</keyword>
<gene>
    <name evidence="2" type="ORF">AT268_31985</name>
    <name evidence="3" type="ORF">CN357_21900</name>
</gene>
<keyword evidence="1" id="KW-0812">Transmembrane</keyword>
<evidence type="ECO:0000313" key="5">
    <source>
        <dbReference type="Proteomes" id="UP000220210"/>
    </source>
</evidence>
<sequence length="77" mass="8624">MNEKIIKRIHYISLVAIILLIIPSGLNPFYFSIFFLVLGVNMINGGLGVYEQSKKKHIVPIICGVVAIGFGIYRLVF</sequence>
<proteinExistence type="predicted"/>
<dbReference type="RefSeq" id="WP_061662462.1">
    <property type="nucleotide sequence ID" value="NZ_LOMO01000001.1"/>
</dbReference>
<accession>A0A9X0SQB6</accession>
<dbReference type="Proteomes" id="UP000075476">
    <property type="component" value="Unassembled WGS sequence"/>
</dbReference>
<dbReference type="EMBL" id="LOMO01000001">
    <property type="protein sequence ID" value="KXY51123.1"/>
    <property type="molecule type" value="Genomic_DNA"/>
</dbReference>
<organism evidence="2 4">
    <name type="scientific">Bacillus cereus</name>
    <dbReference type="NCBI Taxonomy" id="1396"/>
    <lineage>
        <taxon>Bacteria</taxon>
        <taxon>Bacillati</taxon>
        <taxon>Bacillota</taxon>
        <taxon>Bacilli</taxon>
        <taxon>Bacillales</taxon>
        <taxon>Bacillaceae</taxon>
        <taxon>Bacillus</taxon>
        <taxon>Bacillus cereus group</taxon>
    </lineage>
</organism>
<dbReference type="EMBL" id="NTSO01000015">
    <property type="protein sequence ID" value="PFF46103.1"/>
    <property type="molecule type" value="Genomic_DNA"/>
</dbReference>